<dbReference type="EMBL" id="BPLQ01013561">
    <property type="protein sequence ID" value="GIY73102.1"/>
    <property type="molecule type" value="Genomic_DNA"/>
</dbReference>
<name>A0AAV4VRS3_9ARAC</name>
<proteinExistence type="predicted"/>
<evidence type="ECO:0000313" key="1">
    <source>
        <dbReference type="EMBL" id="GIY73102.1"/>
    </source>
</evidence>
<reference evidence="1 2" key="1">
    <citation type="submission" date="2021-06" db="EMBL/GenBank/DDBJ databases">
        <title>Caerostris darwini draft genome.</title>
        <authorList>
            <person name="Kono N."/>
            <person name="Arakawa K."/>
        </authorList>
    </citation>
    <scope>NUCLEOTIDE SEQUENCE [LARGE SCALE GENOMIC DNA]</scope>
</reference>
<protein>
    <submittedName>
        <fullName evidence="1">Uncharacterized protein</fullName>
    </submittedName>
</protein>
<organism evidence="1 2">
    <name type="scientific">Caerostris darwini</name>
    <dbReference type="NCBI Taxonomy" id="1538125"/>
    <lineage>
        <taxon>Eukaryota</taxon>
        <taxon>Metazoa</taxon>
        <taxon>Ecdysozoa</taxon>
        <taxon>Arthropoda</taxon>
        <taxon>Chelicerata</taxon>
        <taxon>Arachnida</taxon>
        <taxon>Araneae</taxon>
        <taxon>Araneomorphae</taxon>
        <taxon>Entelegynae</taxon>
        <taxon>Araneoidea</taxon>
        <taxon>Araneidae</taxon>
        <taxon>Caerostris</taxon>
    </lineage>
</organism>
<accession>A0AAV4VRS3</accession>
<evidence type="ECO:0000313" key="2">
    <source>
        <dbReference type="Proteomes" id="UP001054837"/>
    </source>
</evidence>
<dbReference type="Proteomes" id="UP001054837">
    <property type="component" value="Unassembled WGS sequence"/>
</dbReference>
<sequence length="158" mass="17630">MSLSPKHSTPFSVTDILSPLEESYKKAVAAAAAAAENSGLGSAYRSPQSQAAMNVPVTNPYMHMSQLSHPNTFPTQYCNGTDISAHYGDVRQSAPGWYSTTPDPRFASKYLLFFNWTHTLLFCQHVLPYKCMSVYVLNIPRAIPIRTHKTKQLTSFQR</sequence>
<dbReference type="AlphaFoldDB" id="A0AAV4VRS3"/>
<gene>
    <name evidence="1" type="primary">AVEN_111644_1</name>
    <name evidence="1" type="ORF">CDAR_68021</name>
</gene>
<comment type="caution">
    <text evidence="1">The sequence shown here is derived from an EMBL/GenBank/DDBJ whole genome shotgun (WGS) entry which is preliminary data.</text>
</comment>
<keyword evidence="2" id="KW-1185">Reference proteome</keyword>